<feature type="region of interest" description="Disordered" evidence="1">
    <location>
        <begin position="176"/>
        <end position="203"/>
    </location>
</feature>
<reference evidence="2" key="1">
    <citation type="submission" date="2014-01" db="EMBL/GenBank/DDBJ databases">
        <title>The genome of the white-rot fungus Pycnoporus cinnabarinus: a basidiomycete model with a versatile arsenal for lignocellulosic biomass breakdown.</title>
        <authorList>
            <person name="Levasseur A."/>
            <person name="Lomascolo A."/>
            <person name="Ruiz-Duenas F.J."/>
            <person name="Uzan E."/>
            <person name="Piumi F."/>
            <person name="Kues U."/>
            <person name="Ram A.F.J."/>
            <person name="Murat C."/>
            <person name="Haon M."/>
            <person name="Benoit I."/>
            <person name="Arfi Y."/>
            <person name="Chevret D."/>
            <person name="Drula E."/>
            <person name="Kwon M.J."/>
            <person name="Gouret P."/>
            <person name="Lesage-Meessen L."/>
            <person name="Lombard V."/>
            <person name="Mariette J."/>
            <person name="Noirot C."/>
            <person name="Park J."/>
            <person name="Patyshakuliyeva A."/>
            <person name="Wieneger R.A.B."/>
            <person name="Wosten H.A.B."/>
            <person name="Martin F."/>
            <person name="Coutinho P.M."/>
            <person name="de Vries R."/>
            <person name="Martinez A.T."/>
            <person name="Klopp C."/>
            <person name="Pontarotti P."/>
            <person name="Henrissat B."/>
            <person name="Record E."/>
        </authorList>
    </citation>
    <scope>NUCLEOTIDE SEQUENCE [LARGE SCALE GENOMIC DNA]</scope>
    <source>
        <strain evidence="2">BRFM137</strain>
    </source>
</reference>
<dbReference type="Pfam" id="PF08208">
    <property type="entry name" value="RNA_polI_A34"/>
    <property type="match status" value="1"/>
</dbReference>
<feature type="compositionally biased region" description="Basic and acidic residues" evidence="1">
    <location>
        <begin position="39"/>
        <end position="58"/>
    </location>
</feature>
<feature type="region of interest" description="Disordered" evidence="1">
    <location>
        <begin position="1"/>
        <end position="58"/>
    </location>
</feature>
<evidence type="ECO:0000313" key="3">
    <source>
        <dbReference type="Proteomes" id="UP000029665"/>
    </source>
</evidence>
<dbReference type="GO" id="GO:0006360">
    <property type="term" value="P:transcription by RNA polymerase I"/>
    <property type="evidence" value="ECO:0007669"/>
    <property type="project" value="InterPro"/>
</dbReference>
<dbReference type="Proteomes" id="UP000029665">
    <property type="component" value="Unassembled WGS sequence"/>
</dbReference>
<dbReference type="InterPro" id="IPR013240">
    <property type="entry name" value="DNA-dir_RNA_pol1_su_RPA34"/>
</dbReference>
<accession>A0A060SHI6</accession>
<evidence type="ECO:0000256" key="1">
    <source>
        <dbReference type="SAM" id="MobiDB-lite"/>
    </source>
</evidence>
<dbReference type="AlphaFoldDB" id="A0A060SHI6"/>
<proteinExistence type="predicted"/>
<dbReference type="OMA" id="DMYLAPR"/>
<comment type="caution">
    <text evidence="2">The sequence shown here is derived from an EMBL/GenBank/DDBJ whole genome shotgun (WGS) entry which is preliminary data.</text>
</comment>
<protein>
    <submittedName>
        <fullName evidence="2">Uncharacterized protein</fullName>
    </submittedName>
</protein>
<gene>
    <name evidence="2" type="ORF">BN946_scf184940.g25</name>
</gene>
<keyword evidence="3" id="KW-1185">Reference proteome</keyword>
<dbReference type="HOGENOM" id="CLU_083052_1_0_1"/>
<sequence>MSSLRSSSSSPEPESLRDLAKKSKSKQKKTKEAQAASAVDKHGRNEGDNPHWDYKPSEGYKPMNLKVAHGPFDWDSIKEDDNLELWVVRVPEGLKPKYLEGAKLELSAPSSNTARIGSIERKSMTYDVWNLGEDEADTIGGEELRGVSALLPRSKNGGKLYQAPKPISRRLVISARPTLPTPQTTPEASPVVSHQNPPRPKYPKELLTHRFIPLGSLAPVEDDAAMDVDVSAVSPTKSKKETAKAAVGDGESPKKKRKTGGESPKKPKKNKAVS</sequence>
<name>A0A060SHI6_PYCCI</name>
<dbReference type="OrthoDB" id="76224at2759"/>
<feature type="compositionally biased region" description="Low complexity" evidence="1">
    <location>
        <begin position="1"/>
        <end position="13"/>
    </location>
</feature>
<evidence type="ECO:0000313" key="2">
    <source>
        <dbReference type="EMBL" id="CDO71878.1"/>
    </source>
</evidence>
<dbReference type="EMBL" id="CCBP010000108">
    <property type="protein sequence ID" value="CDO71878.1"/>
    <property type="molecule type" value="Genomic_DNA"/>
</dbReference>
<feature type="region of interest" description="Disordered" evidence="1">
    <location>
        <begin position="230"/>
        <end position="274"/>
    </location>
</feature>
<organism evidence="2 3">
    <name type="scientific">Pycnoporus cinnabarinus</name>
    <name type="common">Cinnabar-red polypore</name>
    <name type="synonym">Trametes cinnabarina</name>
    <dbReference type="NCBI Taxonomy" id="5643"/>
    <lineage>
        <taxon>Eukaryota</taxon>
        <taxon>Fungi</taxon>
        <taxon>Dikarya</taxon>
        <taxon>Basidiomycota</taxon>
        <taxon>Agaricomycotina</taxon>
        <taxon>Agaricomycetes</taxon>
        <taxon>Polyporales</taxon>
        <taxon>Polyporaceae</taxon>
        <taxon>Trametes</taxon>
    </lineage>
</organism>
<dbReference type="Gene3D" id="6.20.250.70">
    <property type="match status" value="1"/>
</dbReference>
<feature type="compositionally biased region" description="Polar residues" evidence="1">
    <location>
        <begin position="181"/>
        <end position="196"/>
    </location>
</feature>